<evidence type="ECO:0000256" key="2">
    <source>
        <dbReference type="ARBA" id="ARBA00022603"/>
    </source>
</evidence>
<keyword evidence="3" id="KW-0808">Transferase</keyword>
<dbReference type="Pfam" id="PF04072">
    <property type="entry name" value="LCM"/>
    <property type="match status" value="1"/>
</dbReference>
<protein>
    <recommendedName>
        <fullName evidence="4">S-adenosyl-L-methionine-dependent methyltransferase</fullName>
        <ecNumber evidence="4">2.1.1.-</ecNumber>
    </recommendedName>
</protein>
<proteinExistence type="inferred from homology"/>
<dbReference type="Proteomes" id="UP000651010">
    <property type="component" value="Unassembled WGS sequence"/>
</dbReference>
<dbReference type="Gene3D" id="3.40.50.150">
    <property type="entry name" value="Vaccinia Virus protein VP39"/>
    <property type="match status" value="1"/>
</dbReference>
<organism evidence="5 6">
    <name type="scientific">Dyella acidiphila</name>
    <dbReference type="NCBI Taxonomy" id="2775866"/>
    <lineage>
        <taxon>Bacteria</taxon>
        <taxon>Pseudomonadati</taxon>
        <taxon>Pseudomonadota</taxon>
        <taxon>Gammaproteobacteria</taxon>
        <taxon>Lysobacterales</taxon>
        <taxon>Rhodanobacteraceae</taxon>
        <taxon>Dyella</taxon>
    </lineage>
</organism>
<comment type="similarity">
    <text evidence="1 4">Belongs to the UPF0677 family.</text>
</comment>
<dbReference type="RefSeq" id="WP_192554886.1">
    <property type="nucleotide sequence ID" value="NZ_JACZZA010000002.1"/>
</dbReference>
<keyword evidence="4" id="KW-0949">S-adenosyl-L-methionine</keyword>
<dbReference type="InterPro" id="IPR011610">
    <property type="entry name" value="SAM_mthyl_Trfase_ML2640-like"/>
</dbReference>
<dbReference type="PANTHER" id="PTHR43619:SF2">
    <property type="entry name" value="S-ADENOSYL-L-METHIONINE-DEPENDENT METHYLTRANSFERASES SUPERFAMILY PROTEIN"/>
    <property type="match status" value="1"/>
</dbReference>
<evidence type="ECO:0000313" key="6">
    <source>
        <dbReference type="Proteomes" id="UP000651010"/>
    </source>
</evidence>
<gene>
    <name evidence="5" type="ORF">IGX34_06575</name>
</gene>
<dbReference type="InterPro" id="IPR007213">
    <property type="entry name" value="Ppm1/Ppm2/Tcmp"/>
</dbReference>
<evidence type="ECO:0000256" key="3">
    <source>
        <dbReference type="ARBA" id="ARBA00022679"/>
    </source>
</evidence>
<evidence type="ECO:0000313" key="5">
    <source>
        <dbReference type="EMBL" id="MBE1160045.1"/>
    </source>
</evidence>
<keyword evidence="2 4" id="KW-0489">Methyltransferase</keyword>
<keyword evidence="6" id="KW-1185">Reference proteome</keyword>
<dbReference type="SUPFAM" id="SSF53335">
    <property type="entry name" value="S-adenosyl-L-methionine-dependent methyltransferases"/>
    <property type="match status" value="1"/>
</dbReference>
<evidence type="ECO:0000256" key="1">
    <source>
        <dbReference type="ARBA" id="ARBA00008138"/>
    </source>
</evidence>
<accession>A0ABR9G7L9</accession>
<dbReference type="GO" id="GO:0032259">
    <property type="term" value="P:methylation"/>
    <property type="evidence" value="ECO:0007669"/>
    <property type="project" value="UniProtKB-KW"/>
</dbReference>
<sequence>MAVTSENIIQTGKPSRTAWLMANLRAVHQLLDQPLVLDDPVALRILGTEAAALLRDDPYVYNDPFARGLRAILIVRSRVAEDELLRSVAAGARQYVVLGAGLDTFAYRNPHRAAGLRVFEVDHPSTQQWKRRCLRDAGIALPRELVFAPIDFERGTLAQGLAEAGFRSDVPACFSWLGVTMYLSEEAVLETLRFVATLPQGSSISFDYHVPESMRSPVQRIFTEVLGQRAAAAGEPWICEFDPALLRQRLLQLGFSAIEDFSPEALNRRYLDRRKDGLHMGGRIMCARV</sequence>
<dbReference type="EC" id="2.1.1.-" evidence="4"/>
<comment type="caution">
    <text evidence="5">The sequence shown here is derived from an EMBL/GenBank/DDBJ whole genome shotgun (WGS) entry which is preliminary data.</text>
</comment>
<evidence type="ECO:0000256" key="4">
    <source>
        <dbReference type="RuleBase" id="RU362030"/>
    </source>
</evidence>
<dbReference type="NCBIfam" id="TIGR00027">
    <property type="entry name" value="mthyl_TIGR00027"/>
    <property type="match status" value="1"/>
</dbReference>
<comment type="function">
    <text evidence="4">Exhibits S-adenosyl-L-methionine-dependent methyltransferase activity.</text>
</comment>
<reference evidence="5 6" key="1">
    <citation type="submission" date="2020-09" db="EMBL/GenBank/DDBJ databases">
        <title>Dyella sp. 7MK23 isolated from forest soil.</title>
        <authorList>
            <person name="Fu J."/>
        </authorList>
    </citation>
    <scope>NUCLEOTIDE SEQUENCE [LARGE SCALE GENOMIC DNA]</scope>
    <source>
        <strain evidence="5 6">7MK23</strain>
    </source>
</reference>
<dbReference type="GO" id="GO:0008168">
    <property type="term" value="F:methyltransferase activity"/>
    <property type="evidence" value="ECO:0007669"/>
    <property type="project" value="UniProtKB-KW"/>
</dbReference>
<dbReference type="EMBL" id="JACZZA010000002">
    <property type="protein sequence ID" value="MBE1160045.1"/>
    <property type="molecule type" value="Genomic_DNA"/>
</dbReference>
<dbReference type="PANTHER" id="PTHR43619">
    <property type="entry name" value="S-ADENOSYL-L-METHIONINE-DEPENDENT METHYLTRANSFERASE YKTD-RELATED"/>
    <property type="match status" value="1"/>
</dbReference>
<dbReference type="InterPro" id="IPR029063">
    <property type="entry name" value="SAM-dependent_MTases_sf"/>
</dbReference>
<name>A0ABR9G7L9_9GAMM</name>